<dbReference type="GO" id="GO:0005886">
    <property type="term" value="C:plasma membrane"/>
    <property type="evidence" value="ECO:0007669"/>
    <property type="project" value="UniProtKB-SubCell"/>
</dbReference>
<feature type="transmembrane region" description="Helical" evidence="7">
    <location>
        <begin position="144"/>
        <end position="169"/>
    </location>
</feature>
<evidence type="ECO:0000313" key="10">
    <source>
        <dbReference type="Proteomes" id="UP000324575"/>
    </source>
</evidence>
<keyword evidence="5 7" id="KW-1133">Transmembrane helix</keyword>
<feature type="transmembrane region" description="Helical" evidence="7">
    <location>
        <begin position="207"/>
        <end position="227"/>
    </location>
</feature>
<dbReference type="EMBL" id="SNRX01000067">
    <property type="protein sequence ID" value="KAA6300563.1"/>
    <property type="molecule type" value="Genomic_DNA"/>
</dbReference>
<accession>A0A5M8NV89</accession>
<feature type="transmembrane region" description="Helical" evidence="7">
    <location>
        <begin position="304"/>
        <end position="325"/>
    </location>
</feature>
<feature type="transmembrane region" description="Helical" evidence="7">
    <location>
        <begin position="247"/>
        <end position="265"/>
    </location>
</feature>
<dbReference type="Pfam" id="PF13529">
    <property type="entry name" value="Peptidase_C39_2"/>
    <property type="match status" value="1"/>
</dbReference>
<keyword evidence="3" id="KW-1003">Cell membrane</keyword>
<dbReference type="InterPro" id="IPR035906">
    <property type="entry name" value="MetI-like_sf"/>
</dbReference>
<dbReference type="Gene3D" id="3.90.70.10">
    <property type="entry name" value="Cysteine proteinases"/>
    <property type="match status" value="1"/>
</dbReference>
<feature type="transmembrane region" description="Helical" evidence="7">
    <location>
        <begin position="89"/>
        <end position="109"/>
    </location>
</feature>
<comment type="similarity">
    <text evidence="7">Belongs to the binding-protein-dependent transport system permease family.</text>
</comment>
<feature type="transmembrane region" description="Helical" evidence="7">
    <location>
        <begin position="175"/>
        <end position="200"/>
    </location>
</feature>
<dbReference type="CDD" id="cd06261">
    <property type="entry name" value="TM_PBP2"/>
    <property type="match status" value="1"/>
</dbReference>
<evidence type="ECO:0000259" key="8">
    <source>
        <dbReference type="PROSITE" id="PS50928"/>
    </source>
</evidence>
<organism evidence="9 10">
    <name type="scientific">Candidatus Ordinivivax streblomastigis</name>
    <dbReference type="NCBI Taxonomy" id="2540710"/>
    <lineage>
        <taxon>Bacteria</taxon>
        <taxon>Pseudomonadati</taxon>
        <taxon>Bacteroidota</taxon>
        <taxon>Bacteroidia</taxon>
        <taxon>Bacteroidales</taxon>
        <taxon>Candidatus Ordinivivax</taxon>
    </lineage>
</organism>
<evidence type="ECO:0000313" key="9">
    <source>
        <dbReference type="EMBL" id="KAA6300563.1"/>
    </source>
</evidence>
<dbReference type="AlphaFoldDB" id="A0A5M8NV89"/>
<dbReference type="PANTHER" id="PTHR30151:SF0">
    <property type="entry name" value="ABC TRANSPORTER PERMEASE PROTEIN MJ0413-RELATED"/>
    <property type="match status" value="1"/>
</dbReference>
<protein>
    <submittedName>
        <fullName evidence="9">Bicarbonate transport system permease protein CmpB</fullName>
    </submittedName>
</protein>
<name>A0A5M8NV89_9BACT</name>
<dbReference type="SUPFAM" id="SSF161098">
    <property type="entry name" value="MetI-like"/>
    <property type="match status" value="1"/>
</dbReference>
<evidence type="ECO:0000256" key="3">
    <source>
        <dbReference type="ARBA" id="ARBA00022475"/>
    </source>
</evidence>
<keyword evidence="4 7" id="KW-0812">Transmembrane</keyword>
<gene>
    <name evidence="9" type="ORF">EZS26_003287</name>
</gene>
<dbReference type="InterPro" id="IPR039564">
    <property type="entry name" value="Peptidase_C39-like"/>
</dbReference>
<feature type="domain" description="ABC transmembrane type-1" evidence="8">
    <location>
        <begin position="142"/>
        <end position="326"/>
    </location>
</feature>
<keyword evidence="2 7" id="KW-0813">Transport</keyword>
<dbReference type="Proteomes" id="UP000324575">
    <property type="component" value="Unassembled WGS sequence"/>
</dbReference>
<dbReference type="GO" id="GO:0055085">
    <property type="term" value="P:transmembrane transport"/>
    <property type="evidence" value="ECO:0007669"/>
    <property type="project" value="InterPro"/>
</dbReference>
<evidence type="ECO:0000256" key="4">
    <source>
        <dbReference type="ARBA" id="ARBA00022692"/>
    </source>
</evidence>
<proteinExistence type="inferred from homology"/>
<dbReference type="PANTHER" id="PTHR30151">
    <property type="entry name" value="ALKANE SULFONATE ABC TRANSPORTER-RELATED, MEMBRANE SUBUNIT"/>
    <property type="match status" value="1"/>
</dbReference>
<dbReference type="Gene3D" id="1.10.3720.10">
    <property type="entry name" value="MetI-like"/>
    <property type="match status" value="1"/>
</dbReference>
<dbReference type="Pfam" id="PF00528">
    <property type="entry name" value="BPD_transp_1"/>
    <property type="match status" value="1"/>
</dbReference>
<evidence type="ECO:0000256" key="2">
    <source>
        <dbReference type="ARBA" id="ARBA00022448"/>
    </source>
</evidence>
<evidence type="ECO:0000256" key="1">
    <source>
        <dbReference type="ARBA" id="ARBA00004651"/>
    </source>
</evidence>
<feature type="transmembrane region" description="Helical" evidence="7">
    <location>
        <begin position="59"/>
        <end position="82"/>
    </location>
</feature>
<keyword evidence="6 7" id="KW-0472">Membrane</keyword>
<evidence type="ECO:0000256" key="7">
    <source>
        <dbReference type="RuleBase" id="RU363032"/>
    </source>
</evidence>
<comment type="subcellular location">
    <subcellularLocation>
        <location evidence="1 7">Cell membrane</location>
        <topology evidence="1 7">Multi-pass membrane protein</topology>
    </subcellularLocation>
</comment>
<feature type="transmembrane region" description="Helical" evidence="7">
    <location>
        <begin position="272"/>
        <end position="292"/>
    </location>
</feature>
<evidence type="ECO:0000256" key="6">
    <source>
        <dbReference type="ARBA" id="ARBA00023136"/>
    </source>
</evidence>
<dbReference type="InterPro" id="IPR000515">
    <property type="entry name" value="MetI-like"/>
</dbReference>
<reference evidence="9 10" key="1">
    <citation type="submission" date="2019-03" db="EMBL/GenBank/DDBJ databases">
        <title>Single cell metagenomics reveals metabolic interactions within the superorganism composed of flagellate Streblomastix strix and complex community of Bacteroidetes bacteria on its surface.</title>
        <authorList>
            <person name="Treitli S.C."/>
            <person name="Kolisko M."/>
            <person name="Husnik F."/>
            <person name="Keeling P."/>
            <person name="Hampl V."/>
        </authorList>
    </citation>
    <scope>NUCLEOTIDE SEQUENCE [LARGE SCALE GENOMIC DNA]</scope>
    <source>
        <strain evidence="9">St1</strain>
    </source>
</reference>
<comment type="caution">
    <text evidence="9">The sequence shown here is derived from an EMBL/GenBank/DDBJ whole genome shotgun (WGS) entry which is preliminary data.</text>
</comment>
<sequence length="600" mass="67857">MLDKQKRTPTAMEDRIYWKPKSKRWFSKSKRWFFAAVTTVLFALAIDVLVPDVQKVNTLYYQIALSGFAITLVGLWIVSVYADTLRKKLYQWSQFIFVMGIVLAAWDLLSTKSDIFHLPFFPGPAQIIQVMVTERNVLLISSFYSLRLFFVGLISGIILGVVTGVLIGWSRQWNYWLFPVIKISGVIPSVAWIPVAIVIFPTSFITGMFLITIASWFSIAFMVSTGISSTSKAYYEVARTLGASERYVLFHIAIPNSVPNIFTGISTATGLAFLTLVVSEMVGAKAGLGWYINWARAWAAYDKVYASIVIMGIAFSIILAVITLFRNYFLRWQKGIVVAVLLGNALFATGCCSENASTEDKALYILSTYSDEHKIPYDTAALPLGNIVCRERALDIRQSPFYPSYDFYRMKSAGSLTLVKHFKTIQQTTEVTCGPACTLMVLEHFGKRDNLNERNLTALRGTAQDTTWLRHIKTIFDAVGGFKYVSSFDYPNPEDITHNLLINYLKRGIPVIIGTNDWGGHWQVAIGYDTLGTRDTADDILILADPYDTTDHNQDGYLIYSWQQLYYGNWRNHFDPDVHWGLFFAAWLDTTDNGLEDEFN</sequence>
<dbReference type="PROSITE" id="PS50928">
    <property type="entry name" value="ABC_TM1"/>
    <property type="match status" value="1"/>
</dbReference>
<feature type="transmembrane region" description="Helical" evidence="7">
    <location>
        <begin position="32"/>
        <end position="53"/>
    </location>
</feature>
<evidence type="ECO:0000256" key="5">
    <source>
        <dbReference type="ARBA" id="ARBA00022989"/>
    </source>
</evidence>